<keyword evidence="2" id="KW-0413">Isomerase</keyword>
<proteinExistence type="predicted"/>
<dbReference type="Proteomes" id="UP000316304">
    <property type="component" value="Unassembled WGS sequence"/>
</dbReference>
<reference evidence="2 3" key="1">
    <citation type="submission" date="2019-02" db="EMBL/GenBank/DDBJ databases">
        <title>Deep-cultivation of Planctomycetes and their phenomic and genomic characterization uncovers novel biology.</title>
        <authorList>
            <person name="Wiegand S."/>
            <person name="Jogler M."/>
            <person name="Boedeker C."/>
            <person name="Pinto D."/>
            <person name="Vollmers J."/>
            <person name="Rivas-Marin E."/>
            <person name="Kohn T."/>
            <person name="Peeters S.H."/>
            <person name="Heuer A."/>
            <person name="Rast P."/>
            <person name="Oberbeckmann S."/>
            <person name="Bunk B."/>
            <person name="Jeske O."/>
            <person name="Meyerdierks A."/>
            <person name="Storesund J.E."/>
            <person name="Kallscheuer N."/>
            <person name="Luecker S."/>
            <person name="Lage O.M."/>
            <person name="Pohl T."/>
            <person name="Merkel B.J."/>
            <person name="Hornburger P."/>
            <person name="Mueller R.-W."/>
            <person name="Bruemmer F."/>
            <person name="Labrenz M."/>
            <person name="Spormann A.M."/>
            <person name="Op Den Camp H."/>
            <person name="Overmann J."/>
            <person name="Amann R."/>
            <person name="Jetten M.S.M."/>
            <person name="Mascher T."/>
            <person name="Medema M.H."/>
            <person name="Devos D.P."/>
            <person name="Kaster A.-K."/>
            <person name="Ovreas L."/>
            <person name="Rohde M."/>
            <person name="Galperin M.Y."/>
            <person name="Jogler C."/>
        </authorList>
    </citation>
    <scope>NUCLEOTIDE SEQUENCE [LARGE SCALE GENOMIC DNA]</scope>
    <source>
        <strain evidence="2 3">Pla52o</strain>
    </source>
</reference>
<gene>
    <name evidence="2" type="ORF">Pla52o_38130</name>
</gene>
<evidence type="ECO:0000313" key="3">
    <source>
        <dbReference type="Proteomes" id="UP000316304"/>
    </source>
</evidence>
<protein>
    <submittedName>
        <fullName evidence="2">D-tagatose 3-epimerase</fullName>
        <ecNumber evidence="2">5.3.1.-</ecNumber>
    </submittedName>
</protein>
<dbReference type="InterPro" id="IPR050312">
    <property type="entry name" value="IolE/XylAMocC-like"/>
</dbReference>
<dbReference type="InterPro" id="IPR013022">
    <property type="entry name" value="Xyl_isomerase-like_TIM-brl"/>
</dbReference>
<dbReference type="InterPro" id="IPR036237">
    <property type="entry name" value="Xyl_isomerase-like_sf"/>
</dbReference>
<dbReference type="PANTHER" id="PTHR12110">
    <property type="entry name" value="HYDROXYPYRUVATE ISOMERASE"/>
    <property type="match status" value="1"/>
</dbReference>
<dbReference type="PANTHER" id="PTHR12110:SF21">
    <property type="entry name" value="XYLOSE ISOMERASE-LIKE TIM BARREL DOMAIN-CONTAINING PROTEIN"/>
    <property type="match status" value="1"/>
</dbReference>
<name>A0A5C6CEA3_9BACT</name>
<comment type="caution">
    <text evidence="2">The sequence shown here is derived from an EMBL/GenBank/DDBJ whole genome shotgun (WGS) entry which is preliminary data.</text>
</comment>
<dbReference type="EMBL" id="SJPT01000006">
    <property type="protein sequence ID" value="TWU21626.1"/>
    <property type="molecule type" value="Genomic_DNA"/>
</dbReference>
<dbReference type="OrthoDB" id="9779184at2"/>
<dbReference type="Gene3D" id="3.20.20.150">
    <property type="entry name" value="Divalent-metal-dependent TIM barrel enzymes"/>
    <property type="match status" value="1"/>
</dbReference>
<dbReference type="SUPFAM" id="SSF51658">
    <property type="entry name" value="Xylose isomerase-like"/>
    <property type="match status" value="1"/>
</dbReference>
<sequence length="272" mass="30204">MSRRYAICNETFQQWPLERAVKFAKEAGYTGWEVAPFMLSDDIRTFSKSQREDYRDTVTSAGLEIVGLHWLLAKTEGLHLTTLDAETRKRTTDYFCELIQLCSDLGGPLMVLGSPAQRNLTEGQSMDQAMQNAAEVISGCVAALEEHHVQIALEPLGPQEGNFLNTAAQARQLQAMIGSSQVGLHLDVKAMSTEPDPIPQVIRDNADWMLHFHANDPNLLGPGMGDVDFRPIFTALDEVNYDGWISVEVFDYSPGAERLLNESMQNMLAAQA</sequence>
<organism evidence="2 3">
    <name type="scientific">Novipirellula galeiformis</name>
    <dbReference type="NCBI Taxonomy" id="2528004"/>
    <lineage>
        <taxon>Bacteria</taxon>
        <taxon>Pseudomonadati</taxon>
        <taxon>Planctomycetota</taxon>
        <taxon>Planctomycetia</taxon>
        <taxon>Pirellulales</taxon>
        <taxon>Pirellulaceae</taxon>
        <taxon>Novipirellula</taxon>
    </lineage>
</organism>
<keyword evidence="3" id="KW-1185">Reference proteome</keyword>
<dbReference type="EC" id="5.3.1.-" evidence="2"/>
<evidence type="ECO:0000313" key="2">
    <source>
        <dbReference type="EMBL" id="TWU21626.1"/>
    </source>
</evidence>
<evidence type="ECO:0000259" key="1">
    <source>
        <dbReference type="Pfam" id="PF01261"/>
    </source>
</evidence>
<dbReference type="Pfam" id="PF01261">
    <property type="entry name" value="AP_endonuc_2"/>
    <property type="match status" value="1"/>
</dbReference>
<feature type="domain" description="Xylose isomerase-like TIM barrel" evidence="1">
    <location>
        <begin position="22"/>
        <end position="266"/>
    </location>
</feature>
<accession>A0A5C6CEA3</accession>
<dbReference type="RefSeq" id="WP_146595921.1">
    <property type="nucleotide sequence ID" value="NZ_SJPT01000006.1"/>
</dbReference>
<dbReference type="GO" id="GO:0016853">
    <property type="term" value="F:isomerase activity"/>
    <property type="evidence" value="ECO:0007669"/>
    <property type="project" value="UniProtKB-KW"/>
</dbReference>
<dbReference type="AlphaFoldDB" id="A0A5C6CEA3"/>